<evidence type="ECO:0000313" key="2">
    <source>
        <dbReference type="EMBL" id="MDR6840550.1"/>
    </source>
</evidence>
<comment type="caution">
    <text evidence="2">The sequence shown here is derived from an EMBL/GenBank/DDBJ whole genome shotgun (WGS) entry which is preliminary data.</text>
</comment>
<accession>A0ABU1RP61</accession>
<dbReference type="EMBL" id="JAVDTT010000001">
    <property type="protein sequence ID" value="MDR6840550.1"/>
    <property type="molecule type" value="Genomic_DNA"/>
</dbReference>
<feature type="chain" id="PRO_5045646024" evidence="1">
    <location>
        <begin position="21"/>
        <end position="236"/>
    </location>
</feature>
<sequence length="236" mass="25919">MKHLALLALVVGSLPMTALACPTGMVFNGNGCSPPYEYTGWDMLRDQRAAIDAIGSDRAPVDFNAYTPEQRAEFARTEKLKREADAKEREQLTKGLWKNESIPTPDGRLCAATFAKYTSGEDNSEGGVVTIMGFQQPKQEAWLIFQGGGLPKPRKVKKMKIALQQDEEPPQTVEVFNYTKTRNLGVVTFAVPGLQAALDGMRDSQRFKLSLDEKTVMTIQWTNGAKSIGELGACGK</sequence>
<dbReference type="Proteomes" id="UP001254759">
    <property type="component" value="Unassembled WGS sequence"/>
</dbReference>
<dbReference type="RefSeq" id="WP_310090449.1">
    <property type="nucleotide sequence ID" value="NZ_JAVDTT010000001.1"/>
</dbReference>
<proteinExistence type="predicted"/>
<protein>
    <submittedName>
        <fullName evidence="2">Uncharacterized protein</fullName>
    </submittedName>
</protein>
<name>A0ABU1RP61_9GAMM</name>
<keyword evidence="3" id="KW-1185">Reference proteome</keyword>
<feature type="signal peptide" evidence="1">
    <location>
        <begin position="1"/>
        <end position="20"/>
    </location>
</feature>
<keyword evidence="1" id="KW-0732">Signal</keyword>
<evidence type="ECO:0000313" key="3">
    <source>
        <dbReference type="Proteomes" id="UP001254759"/>
    </source>
</evidence>
<gene>
    <name evidence="2" type="ORF">J2W94_000814</name>
</gene>
<organism evidence="2 3">
    <name type="scientific">Pseudoxanthomonas sacheonensis</name>
    <dbReference type="NCBI Taxonomy" id="443615"/>
    <lineage>
        <taxon>Bacteria</taxon>
        <taxon>Pseudomonadati</taxon>
        <taxon>Pseudomonadota</taxon>
        <taxon>Gammaproteobacteria</taxon>
        <taxon>Lysobacterales</taxon>
        <taxon>Lysobacteraceae</taxon>
        <taxon>Pseudoxanthomonas</taxon>
    </lineage>
</organism>
<evidence type="ECO:0000256" key="1">
    <source>
        <dbReference type="SAM" id="SignalP"/>
    </source>
</evidence>
<dbReference type="PROSITE" id="PS51257">
    <property type="entry name" value="PROKAR_LIPOPROTEIN"/>
    <property type="match status" value="1"/>
</dbReference>
<reference evidence="2 3" key="1">
    <citation type="submission" date="2023-07" db="EMBL/GenBank/DDBJ databases">
        <title>Sorghum-associated microbial communities from plants grown in Nebraska, USA.</title>
        <authorList>
            <person name="Schachtman D."/>
        </authorList>
    </citation>
    <scope>NUCLEOTIDE SEQUENCE [LARGE SCALE GENOMIC DNA]</scope>
    <source>
        <strain evidence="2 3">BE107</strain>
    </source>
</reference>